<comment type="caution">
    <text evidence="3">The sequence shown here is derived from an EMBL/GenBank/DDBJ whole genome shotgun (WGS) entry which is preliminary data.</text>
</comment>
<keyword evidence="2" id="KW-1133">Transmembrane helix</keyword>
<dbReference type="EMBL" id="MHCJ01000003">
    <property type="protein sequence ID" value="OGY18783.1"/>
    <property type="molecule type" value="Genomic_DNA"/>
</dbReference>
<keyword evidence="2" id="KW-0812">Transmembrane</keyword>
<accession>A0A1G1VTN1</accession>
<feature type="transmembrane region" description="Helical" evidence="2">
    <location>
        <begin position="73"/>
        <end position="94"/>
    </location>
</feature>
<evidence type="ECO:0000313" key="3">
    <source>
        <dbReference type="EMBL" id="OGY18783.1"/>
    </source>
</evidence>
<reference evidence="3 4" key="1">
    <citation type="journal article" date="2016" name="Nat. Commun.">
        <title>Thousands of microbial genomes shed light on interconnected biogeochemical processes in an aquifer system.</title>
        <authorList>
            <person name="Anantharaman K."/>
            <person name="Brown C.T."/>
            <person name="Hug L.A."/>
            <person name="Sharon I."/>
            <person name="Castelle C.J."/>
            <person name="Probst A.J."/>
            <person name="Thomas B.C."/>
            <person name="Singh A."/>
            <person name="Wilkins M.J."/>
            <person name="Karaoz U."/>
            <person name="Brodie E.L."/>
            <person name="Williams K.H."/>
            <person name="Hubbard S.S."/>
            <person name="Banfield J.F."/>
        </authorList>
    </citation>
    <scope>NUCLEOTIDE SEQUENCE [LARGE SCALE GENOMIC DNA]</scope>
</reference>
<dbReference type="Proteomes" id="UP000179233">
    <property type="component" value="Unassembled WGS sequence"/>
</dbReference>
<dbReference type="AlphaFoldDB" id="A0A1G1VTN1"/>
<protein>
    <submittedName>
        <fullName evidence="3">Uncharacterized protein</fullName>
    </submittedName>
</protein>
<gene>
    <name evidence="3" type="ORF">A2786_04790</name>
</gene>
<sequence length="95" mass="10628">MAGRRTKKDKIIAQLRRQVQHTEPPSEAEYSLPGVSQKVSPPLVSPSLPVSSGVSGDFLSLFSYDPAFIRKDLVRTSILTLLAFSTEFGLYFWLR</sequence>
<evidence type="ECO:0000256" key="2">
    <source>
        <dbReference type="SAM" id="Phobius"/>
    </source>
</evidence>
<evidence type="ECO:0000313" key="4">
    <source>
        <dbReference type="Proteomes" id="UP000179233"/>
    </source>
</evidence>
<organism evidence="3 4">
    <name type="scientific">Candidatus Chisholmbacteria bacterium RIFCSPHIGHO2_01_FULL_52_32</name>
    <dbReference type="NCBI Taxonomy" id="1797591"/>
    <lineage>
        <taxon>Bacteria</taxon>
        <taxon>Candidatus Chisholmiibacteriota</taxon>
    </lineage>
</organism>
<name>A0A1G1VTN1_9BACT</name>
<feature type="region of interest" description="Disordered" evidence="1">
    <location>
        <begin position="13"/>
        <end position="38"/>
    </location>
</feature>
<keyword evidence="2" id="KW-0472">Membrane</keyword>
<proteinExistence type="predicted"/>
<evidence type="ECO:0000256" key="1">
    <source>
        <dbReference type="SAM" id="MobiDB-lite"/>
    </source>
</evidence>